<evidence type="ECO:0000259" key="10">
    <source>
        <dbReference type="Pfam" id="PF09223"/>
    </source>
</evidence>
<dbReference type="PANTHER" id="PTHR42953">
    <property type="entry name" value="HIGH-AFFINITY ZINC UPTAKE SYSTEM PROTEIN ZNUA-RELATED"/>
    <property type="match status" value="1"/>
</dbReference>
<dbReference type="InterPro" id="IPR012674">
    <property type="entry name" value="Calycin"/>
</dbReference>
<dbReference type="Pfam" id="PF09223">
    <property type="entry name" value="ZinT"/>
    <property type="match status" value="1"/>
</dbReference>
<evidence type="ECO:0000256" key="8">
    <source>
        <dbReference type="SAM" id="Coils"/>
    </source>
</evidence>
<evidence type="ECO:0000256" key="7">
    <source>
        <dbReference type="RuleBase" id="RU003512"/>
    </source>
</evidence>
<dbReference type="Gene3D" id="3.40.50.1980">
    <property type="entry name" value="Nitrogenase molybdenum iron protein domain"/>
    <property type="match status" value="2"/>
</dbReference>
<feature type="signal peptide" evidence="9">
    <location>
        <begin position="1"/>
        <end position="24"/>
    </location>
</feature>
<proteinExistence type="inferred from homology"/>
<evidence type="ECO:0000256" key="2">
    <source>
        <dbReference type="ARBA" id="ARBA00022448"/>
    </source>
</evidence>
<evidence type="ECO:0000256" key="1">
    <source>
        <dbReference type="ARBA" id="ARBA00011028"/>
    </source>
</evidence>
<evidence type="ECO:0000313" key="11">
    <source>
        <dbReference type="EMBL" id="MBO0448839.1"/>
    </source>
</evidence>
<name>A0ABS3H5V7_9ENTE</name>
<evidence type="ECO:0000313" key="12">
    <source>
        <dbReference type="Proteomes" id="UP000664256"/>
    </source>
</evidence>
<keyword evidence="6" id="KW-0406">Ion transport</keyword>
<evidence type="ECO:0000256" key="9">
    <source>
        <dbReference type="SAM" id="SignalP"/>
    </source>
</evidence>
<dbReference type="SUPFAM" id="SSF50814">
    <property type="entry name" value="Lipocalins"/>
    <property type="match status" value="1"/>
</dbReference>
<feature type="chain" id="PRO_5046699461" evidence="9">
    <location>
        <begin position="25"/>
        <end position="510"/>
    </location>
</feature>
<dbReference type="InterPro" id="IPR015304">
    <property type="entry name" value="ZinT_dom"/>
</dbReference>
<gene>
    <name evidence="11" type="ORF">JZO76_04745</name>
</gene>
<dbReference type="PANTHER" id="PTHR42953:SF3">
    <property type="entry name" value="HIGH-AFFINITY ZINC UPTAKE SYSTEM PROTEIN ZNUA"/>
    <property type="match status" value="1"/>
</dbReference>
<dbReference type="InterPro" id="IPR006127">
    <property type="entry name" value="ZnuA-like"/>
</dbReference>
<evidence type="ECO:0000256" key="4">
    <source>
        <dbReference type="ARBA" id="ARBA00022833"/>
    </source>
</evidence>
<keyword evidence="2 7" id="KW-0813">Transport</keyword>
<evidence type="ECO:0000256" key="5">
    <source>
        <dbReference type="ARBA" id="ARBA00022906"/>
    </source>
</evidence>
<reference evidence="11 12" key="1">
    <citation type="submission" date="2021-03" db="EMBL/GenBank/DDBJ databases">
        <title>Enterococcal diversity collection.</title>
        <authorList>
            <person name="Gilmore M.S."/>
            <person name="Schwartzman J."/>
            <person name="Van Tyne D."/>
            <person name="Martin M."/>
            <person name="Earl A.M."/>
            <person name="Manson A.L."/>
            <person name="Straub T."/>
            <person name="Salamzade R."/>
            <person name="Saavedra J."/>
            <person name="Lebreton F."/>
            <person name="Prichula J."/>
            <person name="Schaufler K."/>
            <person name="Gaca A."/>
            <person name="Sgardioli B."/>
            <person name="Wagenaar J."/>
            <person name="Strong T."/>
        </authorList>
    </citation>
    <scope>NUCLEOTIDE SEQUENCE [LARGE SCALE GENOMIC DNA]</scope>
    <source>
        <strain evidence="11 12">MJM12</strain>
    </source>
</reference>
<dbReference type="InterPro" id="IPR050492">
    <property type="entry name" value="Bact_metal-bind_prot9"/>
</dbReference>
<keyword evidence="4" id="KW-0862">Zinc</keyword>
<comment type="caution">
    <text evidence="11">The sequence shown here is derived from an EMBL/GenBank/DDBJ whole genome shotgun (WGS) entry which is preliminary data.</text>
</comment>
<dbReference type="RefSeq" id="WP_206903031.1">
    <property type="nucleotide sequence ID" value="NZ_JAFLVT010000006.1"/>
</dbReference>
<sequence>MKKLGIGLVSMVVLGMLAACGTNAKSAEETVETKKDKLEIVTTFYPIYDFTKNIVGDEANVKLMIPAGSEPHDYEPSAKDMAAIHDADVFVYHNENMETWVPKAKKSFAKDKPNVIEGTKNMILLPGGEEEHDHDHAKEGHHHELDPHTWVSPHRAMKEVTSIKEQLAKLYPQKAKVFETNAEKYLAKLTQLDQEYSDSLKDAKQKSFVTQHAAFGYLALDYGLTQVPIAGLSPEEEPSASRLGELKEYVKANDIRYIYFEENASDKIAKTLANEANVKLAVLNPLESLTKEKIAAGEDYISVMKENLQALEKTTNVAGKDVKPEESHKAEVKTVANGYFADSAVKERKLSDYTGKWQSVYPLLQAGGLDQVFDYKAKLNQDMTATEYKKYYDTGYKTDVEKIDITDNTIDFVVDGKHHKYEYVAKGYKILNYEKGNRGVRFLFEAKGAAGRFKYVQFSDHNIAPEKAVHYHIFFGGKSQASLFEEMHNWPTYYPDNLTSHAIAQEMMAH</sequence>
<comment type="similarity">
    <text evidence="1 7">Belongs to the bacterial solute-binding protein 9 family.</text>
</comment>
<dbReference type="InterPro" id="IPR006129">
    <property type="entry name" value="AdhesinB"/>
</dbReference>
<dbReference type="Gene3D" id="2.40.128.20">
    <property type="match status" value="1"/>
</dbReference>
<feature type="domain" description="ZinT" evidence="10">
    <location>
        <begin position="333"/>
        <end position="510"/>
    </location>
</feature>
<dbReference type="SUPFAM" id="SSF53807">
    <property type="entry name" value="Helical backbone' metal receptor"/>
    <property type="match status" value="1"/>
</dbReference>
<keyword evidence="12" id="KW-1185">Reference proteome</keyword>
<evidence type="ECO:0000256" key="3">
    <source>
        <dbReference type="ARBA" id="ARBA00022729"/>
    </source>
</evidence>
<accession>A0ABS3H5V7</accession>
<dbReference type="CDD" id="cd01017">
    <property type="entry name" value="AdcA"/>
    <property type="match status" value="1"/>
</dbReference>
<dbReference type="InterPro" id="IPR006128">
    <property type="entry name" value="Lipoprotein_PsaA-like"/>
</dbReference>
<dbReference type="EMBL" id="JAFLVT010000006">
    <property type="protein sequence ID" value="MBO0448839.1"/>
    <property type="molecule type" value="Genomic_DNA"/>
</dbReference>
<dbReference type="PRINTS" id="PR00690">
    <property type="entry name" value="ADHESNFAMILY"/>
</dbReference>
<feature type="coiled-coil region" evidence="8">
    <location>
        <begin position="175"/>
        <end position="206"/>
    </location>
</feature>
<dbReference type="Proteomes" id="UP000664256">
    <property type="component" value="Unassembled WGS sequence"/>
</dbReference>
<protein>
    <submittedName>
        <fullName evidence="11">Zinc ABC transporter substrate-binding protein AdcA</fullName>
    </submittedName>
</protein>
<keyword evidence="5" id="KW-0864">Zinc transport</keyword>
<dbReference type="PROSITE" id="PS51257">
    <property type="entry name" value="PROKAR_LIPOPROTEIN"/>
    <property type="match status" value="1"/>
</dbReference>
<keyword evidence="8" id="KW-0175">Coiled coil</keyword>
<evidence type="ECO:0000256" key="6">
    <source>
        <dbReference type="ARBA" id="ARBA00023065"/>
    </source>
</evidence>
<dbReference type="PRINTS" id="PR00691">
    <property type="entry name" value="ADHESINB"/>
</dbReference>
<organism evidence="11 12">
    <name type="scientific">Candidatus Enterococcus myersii</name>
    <dbReference type="NCBI Taxonomy" id="2815322"/>
    <lineage>
        <taxon>Bacteria</taxon>
        <taxon>Bacillati</taxon>
        <taxon>Bacillota</taxon>
        <taxon>Bacilli</taxon>
        <taxon>Lactobacillales</taxon>
        <taxon>Enterococcaceae</taxon>
        <taxon>Enterococcus</taxon>
    </lineage>
</organism>
<dbReference type="Pfam" id="PF01297">
    <property type="entry name" value="ZnuA"/>
    <property type="match status" value="1"/>
</dbReference>
<keyword evidence="3 9" id="KW-0732">Signal</keyword>